<keyword evidence="2" id="KW-1185">Reference proteome</keyword>
<accession>A0ABY6K3P6</accession>
<proteinExistence type="predicted"/>
<reference evidence="1 2" key="1">
    <citation type="submission" date="2022-01" db="EMBL/GenBank/DDBJ databases">
        <title>A chromosomal length assembly of Cordylochernes scorpioides.</title>
        <authorList>
            <person name="Zeh D."/>
            <person name="Zeh J."/>
        </authorList>
    </citation>
    <scope>NUCLEOTIDE SEQUENCE [LARGE SCALE GENOMIC DNA]</scope>
    <source>
        <strain evidence="1">IN4F17</strain>
        <tissue evidence="1">Whole Body</tissue>
    </source>
</reference>
<dbReference type="EMBL" id="CP092864">
    <property type="protein sequence ID" value="UYV63492.1"/>
    <property type="molecule type" value="Genomic_DNA"/>
</dbReference>
<organism evidence="1 2">
    <name type="scientific">Cordylochernes scorpioides</name>
    <dbReference type="NCBI Taxonomy" id="51811"/>
    <lineage>
        <taxon>Eukaryota</taxon>
        <taxon>Metazoa</taxon>
        <taxon>Ecdysozoa</taxon>
        <taxon>Arthropoda</taxon>
        <taxon>Chelicerata</taxon>
        <taxon>Arachnida</taxon>
        <taxon>Pseudoscorpiones</taxon>
        <taxon>Cheliferoidea</taxon>
        <taxon>Chernetidae</taxon>
        <taxon>Cordylochernes</taxon>
    </lineage>
</organism>
<sequence length="282" mass="31927">MLGLTHLNIYGQTQHGTSWFNSVIRTRVKVLNSGPYYPKVGDNLARNPTAHHPESLSVHDTPGDSLHPGITLRRRPPSRGYDKCGYHLQVPSCLEVGNTSHHIDLPTLWERTLAVHRLTLGFRVIAIDPCLVACDYLVFPFRIRSCHFQHVLTGCKPTQFLLISEESWDEFCRSLFEPQIFGYDPSNRRLGVSLKRQLEDGKDVLEYPSSGNLRTERTSWSIPKRQLEDGKDALDIARAATRGSQACDGAATREHVRKHVPMFSHVTQRSVTLPPRVSQLLF</sequence>
<gene>
    <name evidence="1" type="ORF">LAZ67_2004289</name>
</gene>
<dbReference type="Proteomes" id="UP001235939">
    <property type="component" value="Chromosome 02"/>
</dbReference>
<evidence type="ECO:0000313" key="2">
    <source>
        <dbReference type="Proteomes" id="UP001235939"/>
    </source>
</evidence>
<protein>
    <submittedName>
        <fullName evidence="1">Uncharacterized protein</fullName>
    </submittedName>
</protein>
<evidence type="ECO:0000313" key="1">
    <source>
        <dbReference type="EMBL" id="UYV63492.1"/>
    </source>
</evidence>
<name>A0ABY6K3P6_9ARAC</name>